<accession>A0A2M6R8Z2</accession>
<feature type="domain" description="N-acetyltransferase" evidence="1">
    <location>
        <begin position="36"/>
        <end position="200"/>
    </location>
</feature>
<comment type="caution">
    <text evidence="2">The sequence shown here is derived from an EMBL/GenBank/DDBJ whole genome shotgun (WGS) entry which is preliminary data.</text>
</comment>
<gene>
    <name evidence="2" type="ORF">COT79_01560</name>
</gene>
<dbReference type="AlphaFoldDB" id="A0A2M6R8Z2"/>
<sequence>MQIGFISRILIIRKEKEINLNVQEQPQLVTLKGFLVQLRPLDKRTDLDICLKWMNDPEITQFLIVDIPTSRDEEEAWFDKQKDRANGKIFAIVTLDGNRHIGNIGLHTIDHKHGTATTGTVIGEKDYWGKGYGTDAKMVLMNYAFNVLNLRRLTSEVIAFNGRSANYAQKCGYVLEGTLRQHVYVNGAYHDAFVFGALKEE</sequence>
<dbReference type="Pfam" id="PF13302">
    <property type="entry name" value="Acetyltransf_3"/>
    <property type="match status" value="1"/>
</dbReference>
<dbReference type="Gene3D" id="3.40.630.30">
    <property type="match status" value="1"/>
</dbReference>
<dbReference type="InterPro" id="IPR000182">
    <property type="entry name" value="GNAT_dom"/>
</dbReference>
<dbReference type="PROSITE" id="PS51186">
    <property type="entry name" value="GNAT"/>
    <property type="match status" value="1"/>
</dbReference>
<name>A0A2M6R8Z2_9BACT</name>
<proteinExistence type="predicted"/>
<dbReference type="PANTHER" id="PTHR43415">
    <property type="entry name" value="SPERMIDINE N(1)-ACETYLTRANSFERASE"/>
    <property type="match status" value="1"/>
</dbReference>
<dbReference type="Proteomes" id="UP000231162">
    <property type="component" value="Unassembled WGS sequence"/>
</dbReference>
<protein>
    <submittedName>
        <fullName evidence="2">N-acetyltransferase</fullName>
    </submittedName>
</protein>
<organism evidence="2 3">
    <name type="scientific">Candidatus Berkelbacteria bacterium CG10_big_fil_rev_8_21_14_0_10_43_14</name>
    <dbReference type="NCBI Taxonomy" id="1974515"/>
    <lineage>
        <taxon>Bacteria</taxon>
        <taxon>Candidatus Berkelbacteria</taxon>
    </lineage>
</organism>
<dbReference type="InterPro" id="IPR016181">
    <property type="entry name" value="Acyl_CoA_acyltransferase"/>
</dbReference>
<evidence type="ECO:0000313" key="3">
    <source>
        <dbReference type="Proteomes" id="UP000231162"/>
    </source>
</evidence>
<reference evidence="3" key="1">
    <citation type="submission" date="2017-09" db="EMBL/GenBank/DDBJ databases">
        <title>Depth-based differentiation of microbial function through sediment-hosted aquifers and enrichment of novel symbionts in the deep terrestrial subsurface.</title>
        <authorList>
            <person name="Probst A.J."/>
            <person name="Ladd B."/>
            <person name="Jarett J.K."/>
            <person name="Geller-Mcgrath D.E."/>
            <person name="Sieber C.M.K."/>
            <person name="Emerson J.B."/>
            <person name="Anantharaman K."/>
            <person name="Thomas B.C."/>
            <person name="Malmstrom R."/>
            <person name="Stieglmeier M."/>
            <person name="Klingl A."/>
            <person name="Woyke T."/>
            <person name="Ryan C.M."/>
            <person name="Banfield J.F."/>
        </authorList>
    </citation>
    <scope>NUCLEOTIDE SEQUENCE [LARGE SCALE GENOMIC DNA]</scope>
</reference>
<evidence type="ECO:0000313" key="2">
    <source>
        <dbReference type="EMBL" id="PIS06999.1"/>
    </source>
</evidence>
<evidence type="ECO:0000259" key="1">
    <source>
        <dbReference type="PROSITE" id="PS51186"/>
    </source>
</evidence>
<keyword evidence="2" id="KW-0808">Transferase</keyword>
<dbReference type="GO" id="GO:0016747">
    <property type="term" value="F:acyltransferase activity, transferring groups other than amino-acyl groups"/>
    <property type="evidence" value="ECO:0007669"/>
    <property type="project" value="InterPro"/>
</dbReference>
<dbReference type="PANTHER" id="PTHR43415:SF3">
    <property type="entry name" value="GNAT-FAMILY ACETYLTRANSFERASE"/>
    <property type="match status" value="1"/>
</dbReference>
<dbReference type="SUPFAM" id="SSF55729">
    <property type="entry name" value="Acyl-CoA N-acyltransferases (Nat)"/>
    <property type="match status" value="1"/>
</dbReference>
<dbReference type="EMBL" id="PEZX01000023">
    <property type="protein sequence ID" value="PIS06999.1"/>
    <property type="molecule type" value="Genomic_DNA"/>
</dbReference>